<keyword evidence="12" id="KW-0829">Tyrosine-protein kinase</keyword>
<keyword evidence="11 20" id="KW-0472">Membrane</keyword>
<evidence type="ECO:0000256" key="5">
    <source>
        <dbReference type="ARBA" id="ARBA00022679"/>
    </source>
</evidence>
<keyword evidence="4" id="KW-0997">Cell inner membrane</keyword>
<keyword evidence="25" id="KW-1185">Reference proteome</keyword>
<dbReference type="InterPro" id="IPR005702">
    <property type="entry name" value="Wzc-like_C"/>
</dbReference>
<dbReference type="SUPFAM" id="SSF52540">
    <property type="entry name" value="P-loop containing nucleoside triphosphate hydrolases"/>
    <property type="match status" value="1"/>
</dbReference>
<evidence type="ECO:0000256" key="10">
    <source>
        <dbReference type="ARBA" id="ARBA00022989"/>
    </source>
</evidence>
<reference evidence="24" key="1">
    <citation type="submission" date="2016-01" db="EMBL/GenBank/DDBJ databases">
        <authorList>
            <person name="Peeters C."/>
        </authorList>
    </citation>
    <scope>NUCLEOTIDE SEQUENCE</scope>
    <source>
        <strain evidence="24">LMG 29321</strain>
    </source>
</reference>
<keyword evidence="9" id="KW-0067">ATP-binding</keyword>
<comment type="catalytic activity">
    <reaction evidence="14">
        <text>L-tyrosyl-[protein] + ATP = O-phospho-L-tyrosyl-[protein] + ADP + H(+)</text>
        <dbReference type="Rhea" id="RHEA:10596"/>
        <dbReference type="Rhea" id="RHEA-COMP:10136"/>
        <dbReference type="Rhea" id="RHEA-COMP:20101"/>
        <dbReference type="ChEBI" id="CHEBI:15378"/>
        <dbReference type="ChEBI" id="CHEBI:30616"/>
        <dbReference type="ChEBI" id="CHEBI:46858"/>
        <dbReference type="ChEBI" id="CHEBI:61978"/>
        <dbReference type="ChEBI" id="CHEBI:456216"/>
    </reaction>
</comment>
<keyword evidence="10 20" id="KW-1133">Transmembrane helix</keyword>
<dbReference type="GO" id="GO:0005886">
    <property type="term" value="C:plasma membrane"/>
    <property type="evidence" value="ECO:0007669"/>
    <property type="project" value="UniProtKB-SubCell"/>
</dbReference>
<feature type="domain" description="Polysaccharide chain length determinant N-terminal" evidence="21">
    <location>
        <begin position="28"/>
        <end position="121"/>
    </location>
</feature>
<evidence type="ECO:0000259" key="21">
    <source>
        <dbReference type="Pfam" id="PF02706"/>
    </source>
</evidence>
<keyword evidence="8" id="KW-0418">Kinase</keyword>
<dbReference type="InterPro" id="IPR005700">
    <property type="entry name" value="EPS_ExoP-like"/>
</dbReference>
<comment type="similarity">
    <text evidence="2">Belongs to the etk/wzc family.</text>
</comment>
<dbReference type="CDD" id="cd05387">
    <property type="entry name" value="BY-kinase"/>
    <property type="match status" value="1"/>
</dbReference>
<dbReference type="InterPro" id="IPR050445">
    <property type="entry name" value="Bact_polysacc_biosynth/exp"/>
</dbReference>
<accession>A0A158C049</accession>
<keyword evidence="5" id="KW-0808">Transferase</keyword>
<protein>
    <recommendedName>
        <fullName evidence="16">Putative tyrosine-protein kinase EpsB</fullName>
    </recommendedName>
    <alternativeName>
        <fullName evidence="17">EPS I polysaccharide export protein EpsB</fullName>
    </alternativeName>
</protein>
<dbReference type="InterPro" id="IPR027417">
    <property type="entry name" value="P-loop_NTPase"/>
</dbReference>
<proteinExistence type="inferred from homology"/>
<keyword evidence="3" id="KW-1003">Cell membrane</keyword>
<dbReference type="PANTHER" id="PTHR32309">
    <property type="entry name" value="TYROSINE-PROTEIN KINASE"/>
    <property type="match status" value="1"/>
</dbReference>
<dbReference type="Gene3D" id="3.40.50.300">
    <property type="entry name" value="P-loop containing nucleotide triphosphate hydrolases"/>
    <property type="match status" value="1"/>
</dbReference>
<dbReference type="Pfam" id="PF13807">
    <property type="entry name" value="GNVR"/>
    <property type="match status" value="1"/>
</dbReference>
<evidence type="ECO:0000256" key="14">
    <source>
        <dbReference type="ARBA" id="ARBA00053015"/>
    </source>
</evidence>
<feature type="transmembrane region" description="Helical" evidence="20">
    <location>
        <begin position="45"/>
        <end position="63"/>
    </location>
</feature>
<feature type="transmembrane region" description="Helical" evidence="20">
    <location>
        <begin position="458"/>
        <end position="478"/>
    </location>
</feature>
<sequence length="754" mass="82603">MDNSNIVKRPDMRDVQDGSNRPAKEQDDDIDLVTFLDTVMASKKLIVCVVATFFVSACIYAFLATPVYQASILVQVEDNVDSSAKSLLGDVSSLFNVKSTSVGEIQILQSRMIIGQAADNLALYVEAKPQYFPIIGGWIARHSDALPAWNVLPGGGYAWGKERISVAVFDVPKYFEGDKFTVVALQNGSYRLEGSDLTSPIEAEVGKLSTIAMPRGDVRILVDKIDGSAGTRFSLKRYARLKTISDLQDAVKVVEQGKDSNVISATWEDTDAERVSLTMNEIARLYLKQNVERKAAEAQKSLDFLNGQIPTFRKQLETAERRYNEMRTRSGSIDLDAEGRIMLQQSTDIETKMLDLTQRRIALLANLSERHPEVLALNEQIGALNEQSAKLKHKVALLPDREQEIVRLTRDVQVDTNLYTALLSNVQQLELLKAGKVGNVRLLDSAVVPDDPVKPKKAIVILASIFAGLFVAVALAFLRRVLYDGVSDAHEIETHAGLPVYAVVPFMDGEDQSKPSRGGTKLLQAVANPEEPAIESLRSFRTALQFAMLESNNNLVLLTGSAPGVGKSFISANLAAVLASGGKRVLLIDCDLRAGRLHQYFGGSRAPGFSDLIAGRLEAQQVIRKEVAGDFDFVSTGTFPPNPAELLLSERLKTVLGTFSKQYDIVLIDSAPILAVADTINVASVVGTTFLVARAGKTRVGELVECRKRLAQNGVQVRGSILNGMRSRTGRYGYGDKYGMYRYTTYKYGPRNGD</sequence>
<keyword evidence="7" id="KW-0547">Nucleotide-binding</keyword>
<evidence type="ECO:0000256" key="2">
    <source>
        <dbReference type="ARBA" id="ARBA00008883"/>
    </source>
</evidence>
<evidence type="ECO:0000256" key="8">
    <source>
        <dbReference type="ARBA" id="ARBA00022777"/>
    </source>
</evidence>
<evidence type="ECO:0000256" key="20">
    <source>
        <dbReference type="SAM" id="Phobius"/>
    </source>
</evidence>
<evidence type="ECO:0000313" key="24">
    <source>
        <dbReference type="EMBL" id="SAK75266.1"/>
    </source>
</evidence>
<dbReference type="Pfam" id="PF02706">
    <property type="entry name" value="Wzz"/>
    <property type="match status" value="1"/>
</dbReference>
<keyword evidence="18" id="KW-0175">Coiled coil</keyword>
<keyword evidence="6 20" id="KW-0812">Transmembrane</keyword>
<feature type="coiled-coil region" evidence="18">
    <location>
        <begin position="288"/>
        <end position="329"/>
    </location>
</feature>
<dbReference type="Pfam" id="PF13614">
    <property type="entry name" value="AAA_31"/>
    <property type="match status" value="1"/>
</dbReference>
<evidence type="ECO:0000256" key="11">
    <source>
        <dbReference type="ARBA" id="ARBA00023136"/>
    </source>
</evidence>
<dbReference type="InterPro" id="IPR003856">
    <property type="entry name" value="LPS_length_determ_N"/>
</dbReference>
<comment type="caution">
    <text evidence="24">The sequence shown here is derived from an EMBL/GenBank/DDBJ whole genome shotgun (WGS) entry which is preliminary data.</text>
</comment>
<feature type="domain" description="Tyrosine-protein kinase G-rich" evidence="23">
    <location>
        <begin position="401"/>
        <end position="480"/>
    </location>
</feature>
<dbReference type="NCBIfam" id="TIGR01007">
    <property type="entry name" value="eps_fam"/>
    <property type="match status" value="1"/>
</dbReference>
<dbReference type="PANTHER" id="PTHR32309:SF32">
    <property type="entry name" value="TYROSINE-PROTEIN KINASE ETK-RELATED"/>
    <property type="match status" value="1"/>
</dbReference>
<dbReference type="GO" id="GO:0042802">
    <property type="term" value="F:identical protein binding"/>
    <property type="evidence" value="ECO:0007669"/>
    <property type="project" value="UniProtKB-ARBA"/>
</dbReference>
<evidence type="ECO:0000259" key="23">
    <source>
        <dbReference type="Pfam" id="PF13807"/>
    </source>
</evidence>
<dbReference type="NCBIfam" id="TIGR01005">
    <property type="entry name" value="eps_transp_fam"/>
    <property type="match status" value="1"/>
</dbReference>
<evidence type="ECO:0000256" key="15">
    <source>
        <dbReference type="ARBA" id="ARBA00054296"/>
    </source>
</evidence>
<dbReference type="Proteomes" id="UP000071859">
    <property type="component" value="Unassembled WGS sequence"/>
</dbReference>
<gene>
    <name evidence="24" type="ORF">AWB78_03273</name>
</gene>
<evidence type="ECO:0000256" key="19">
    <source>
        <dbReference type="SAM" id="MobiDB-lite"/>
    </source>
</evidence>
<organism evidence="24 25">
    <name type="scientific">Caballeronia calidae</name>
    <dbReference type="NCBI Taxonomy" id="1777139"/>
    <lineage>
        <taxon>Bacteria</taxon>
        <taxon>Pseudomonadati</taxon>
        <taxon>Pseudomonadota</taxon>
        <taxon>Betaproteobacteria</taxon>
        <taxon>Burkholderiales</taxon>
        <taxon>Burkholderiaceae</taxon>
        <taxon>Caballeronia</taxon>
    </lineage>
</organism>
<evidence type="ECO:0000256" key="7">
    <source>
        <dbReference type="ARBA" id="ARBA00022741"/>
    </source>
</evidence>
<dbReference type="GO" id="GO:0000271">
    <property type="term" value="P:polysaccharide biosynthetic process"/>
    <property type="evidence" value="ECO:0007669"/>
    <property type="project" value="UniProtKB-KW"/>
</dbReference>
<evidence type="ECO:0000256" key="13">
    <source>
        <dbReference type="ARBA" id="ARBA00023169"/>
    </source>
</evidence>
<comment type="function">
    <text evidence="15">Probably involved in polymerization and/or export of exopolysaccharide EPS I which functions as a virulence factor. May be involved in an ATP-dependent process in the pathway for EPS I production, possibly export of the trimeric repeat units across the inner membrane or their polymerization.</text>
</comment>
<evidence type="ECO:0000256" key="9">
    <source>
        <dbReference type="ARBA" id="ARBA00022840"/>
    </source>
</evidence>
<dbReference type="FunFam" id="3.40.50.300:FF:000527">
    <property type="entry name" value="Tyrosine-protein kinase etk"/>
    <property type="match status" value="1"/>
</dbReference>
<name>A0A158C049_9BURK</name>
<evidence type="ECO:0000256" key="16">
    <source>
        <dbReference type="ARBA" id="ARBA00067833"/>
    </source>
</evidence>
<evidence type="ECO:0000256" key="1">
    <source>
        <dbReference type="ARBA" id="ARBA00004429"/>
    </source>
</evidence>
<dbReference type="EMBL" id="FCOX02000015">
    <property type="protein sequence ID" value="SAK75266.1"/>
    <property type="molecule type" value="Genomic_DNA"/>
</dbReference>
<feature type="region of interest" description="Disordered" evidence="19">
    <location>
        <begin position="1"/>
        <end position="25"/>
    </location>
</feature>
<dbReference type="GO" id="GO:0004713">
    <property type="term" value="F:protein tyrosine kinase activity"/>
    <property type="evidence" value="ECO:0007669"/>
    <property type="project" value="UniProtKB-KW"/>
</dbReference>
<evidence type="ECO:0000256" key="17">
    <source>
        <dbReference type="ARBA" id="ARBA00081049"/>
    </source>
</evidence>
<keyword evidence="13" id="KW-0270">Exopolysaccharide synthesis</keyword>
<comment type="subcellular location">
    <subcellularLocation>
        <location evidence="1">Cell inner membrane</location>
        <topology evidence="1">Multi-pass membrane protein</topology>
    </subcellularLocation>
</comment>
<dbReference type="InterPro" id="IPR025669">
    <property type="entry name" value="AAA_dom"/>
</dbReference>
<evidence type="ECO:0000313" key="25">
    <source>
        <dbReference type="Proteomes" id="UP000071859"/>
    </source>
</evidence>
<evidence type="ECO:0000256" key="3">
    <source>
        <dbReference type="ARBA" id="ARBA00022475"/>
    </source>
</evidence>
<dbReference type="GO" id="GO:0005524">
    <property type="term" value="F:ATP binding"/>
    <property type="evidence" value="ECO:0007669"/>
    <property type="project" value="UniProtKB-KW"/>
</dbReference>
<evidence type="ECO:0000256" key="6">
    <source>
        <dbReference type="ARBA" id="ARBA00022692"/>
    </source>
</evidence>
<feature type="domain" description="AAA" evidence="22">
    <location>
        <begin position="564"/>
        <end position="678"/>
    </location>
</feature>
<dbReference type="InterPro" id="IPR032807">
    <property type="entry name" value="GNVR"/>
</dbReference>
<evidence type="ECO:0000256" key="18">
    <source>
        <dbReference type="SAM" id="Coils"/>
    </source>
</evidence>
<dbReference type="AlphaFoldDB" id="A0A158C049"/>
<evidence type="ECO:0000259" key="22">
    <source>
        <dbReference type="Pfam" id="PF13614"/>
    </source>
</evidence>
<evidence type="ECO:0000256" key="12">
    <source>
        <dbReference type="ARBA" id="ARBA00023137"/>
    </source>
</evidence>
<evidence type="ECO:0000256" key="4">
    <source>
        <dbReference type="ARBA" id="ARBA00022519"/>
    </source>
</evidence>
<dbReference type="Pfam" id="PF23607">
    <property type="entry name" value="WZC_N"/>
    <property type="match status" value="1"/>
</dbReference>